<keyword evidence="9" id="KW-0472">Membrane</keyword>
<keyword evidence="2 7" id="KW-0929">Antimicrobial</keyword>
<dbReference type="KEGG" id="cmb:CSW64_09450"/>
<comment type="similarity">
    <text evidence="7">Belongs to the glycosyl hydrolase 24 family.</text>
</comment>
<dbReference type="GO" id="GO:0031640">
    <property type="term" value="P:killing of cells of another organism"/>
    <property type="evidence" value="ECO:0007669"/>
    <property type="project" value="UniProtKB-KW"/>
</dbReference>
<dbReference type="EMBL" id="CP024201">
    <property type="protein sequence ID" value="ATQ42615.1"/>
    <property type="molecule type" value="Genomic_DNA"/>
</dbReference>
<dbReference type="Gene3D" id="1.10.530.40">
    <property type="match status" value="1"/>
</dbReference>
<feature type="region of interest" description="Disordered" evidence="8">
    <location>
        <begin position="236"/>
        <end position="257"/>
    </location>
</feature>
<dbReference type="HAMAP" id="MF_04110">
    <property type="entry name" value="ENDOLYSIN_T4"/>
    <property type="match status" value="1"/>
</dbReference>
<evidence type="ECO:0000256" key="3">
    <source>
        <dbReference type="ARBA" id="ARBA00022638"/>
    </source>
</evidence>
<evidence type="ECO:0000313" key="10">
    <source>
        <dbReference type="EMBL" id="ATQ42615.1"/>
    </source>
</evidence>
<dbReference type="GO" id="GO:0009253">
    <property type="term" value="P:peptidoglycan catabolic process"/>
    <property type="evidence" value="ECO:0007669"/>
    <property type="project" value="InterPro"/>
</dbReference>
<comment type="catalytic activity">
    <reaction evidence="1 7">
        <text>Hydrolysis of (1-&gt;4)-beta-linkages between N-acetylmuramic acid and N-acetyl-D-glucosamine residues in a peptidoglycan and between N-acetyl-D-glucosamine residues in chitodextrins.</text>
        <dbReference type="EC" id="3.2.1.17"/>
    </reaction>
</comment>
<dbReference type="InterPro" id="IPR023347">
    <property type="entry name" value="Lysozyme_dom_sf"/>
</dbReference>
<proteinExistence type="inferred from homology"/>
<evidence type="ECO:0000256" key="6">
    <source>
        <dbReference type="ARBA" id="ARBA00023295"/>
    </source>
</evidence>
<organism evidence="10 11">
    <name type="scientific">Caulobacter mirabilis</name>
    <dbReference type="NCBI Taxonomy" id="69666"/>
    <lineage>
        <taxon>Bacteria</taxon>
        <taxon>Pseudomonadati</taxon>
        <taxon>Pseudomonadota</taxon>
        <taxon>Alphaproteobacteria</taxon>
        <taxon>Caulobacterales</taxon>
        <taxon>Caulobacteraceae</taxon>
        <taxon>Caulobacter</taxon>
    </lineage>
</organism>
<dbReference type="RefSeq" id="WP_099621869.1">
    <property type="nucleotide sequence ID" value="NZ_CP024201.1"/>
</dbReference>
<keyword evidence="11" id="KW-1185">Reference proteome</keyword>
<evidence type="ECO:0000256" key="4">
    <source>
        <dbReference type="ARBA" id="ARBA00022801"/>
    </source>
</evidence>
<dbReference type="SUPFAM" id="SSF53955">
    <property type="entry name" value="Lysozyme-like"/>
    <property type="match status" value="1"/>
</dbReference>
<dbReference type="GO" id="GO:0042742">
    <property type="term" value="P:defense response to bacterium"/>
    <property type="evidence" value="ECO:0007669"/>
    <property type="project" value="UniProtKB-KW"/>
</dbReference>
<dbReference type="EC" id="3.2.1.17" evidence="7"/>
<dbReference type="Pfam" id="PF00959">
    <property type="entry name" value="Phage_lysozyme"/>
    <property type="match status" value="1"/>
</dbReference>
<dbReference type="GO" id="GO:0003796">
    <property type="term" value="F:lysozyme activity"/>
    <property type="evidence" value="ECO:0007669"/>
    <property type="project" value="UniProtKB-EC"/>
</dbReference>
<dbReference type="InterPro" id="IPR002196">
    <property type="entry name" value="Glyco_hydro_24"/>
</dbReference>
<dbReference type="InterPro" id="IPR034690">
    <property type="entry name" value="Endolysin_T4_type"/>
</dbReference>
<keyword evidence="6 7" id="KW-0326">Glycosidase</keyword>
<dbReference type="InterPro" id="IPR023346">
    <property type="entry name" value="Lysozyme-like_dom_sf"/>
</dbReference>
<evidence type="ECO:0000256" key="2">
    <source>
        <dbReference type="ARBA" id="ARBA00022529"/>
    </source>
</evidence>
<evidence type="ECO:0000256" key="7">
    <source>
        <dbReference type="RuleBase" id="RU003788"/>
    </source>
</evidence>
<protein>
    <recommendedName>
        <fullName evidence="7">Lysozyme</fullName>
        <ecNumber evidence="7">3.2.1.17</ecNumber>
    </recommendedName>
</protein>
<dbReference type="Proteomes" id="UP000228945">
    <property type="component" value="Chromosome"/>
</dbReference>
<evidence type="ECO:0000256" key="1">
    <source>
        <dbReference type="ARBA" id="ARBA00000632"/>
    </source>
</evidence>
<evidence type="ECO:0000256" key="8">
    <source>
        <dbReference type="SAM" id="MobiDB-lite"/>
    </source>
</evidence>
<dbReference type="GO" id="GO:0016998">
    <property type="term" value="P:cell wall macromolecule catabolic process"/>
    <property type="evidence" value="ECO:0007669"/>
    <property type="project" value="InterPro"/>
</dbReference>
<name>A0A2D2AXB0_9CAUL</name>
<dbReference type="PANTHER" id="PTHR38107:SF3">
    <property type="entry name" value="LYSOZYME RRRD-RELATED"/>
    <property type="match status" value="1"/>
</dbReference>
<evidence type="ECO:0000256" key="9">
    <source>
        <dbReference type="SAM" id="Phobius"/>
    </source>
</evidence>
<dbReference type="CDD" id="cd00737">
    <property type="entry name" value="lyz_endolysin_autolysin"/>
    <property type="match status" value="1"/>
</dbReference>
<keyword evidence="9" id="KW-1133">Transmembrane helix</keyword>
<keyword evidence="3 7" id="KW-0081">Bacteriolytic enzyme</keyword>
<dbReference type="PANTHER" id="PTHR38107">
    <property type="match status" value="1"/>
</dbReference>
<dbReference type="OrthoDB" id="5327667at2"/>
<feature type="transmembrane region" description="Helical" evidence="9">
    <location>
        <begin position="403"/>
        <end position="425"/>
    </location>
</feature>
<evidence type="ECO:0000313" key="11">
    <source>
        <dbReference type="Proteomes" id="UP000228945"/>
    </source>
</evidence>
<accession>A0A2D2AXB0</accession>
<dbReference type="AlphaFoldDB" id="A0A2D2AXB0"/>
<gene>
    <name evidence="10" type="ORF">CSW64_09450</name>
</gene>
<reference evidence="10 11" key="1">
    <citation type="submission" date="2017-10" db="EMBL/GenBank/DDBJ databases">
        <title>Genome sequence of Caulobacter mirabilis FWC38.</title>
        <authorList>
            <person name="Fiebig A."/>
            <person name="Crosson S."/>
        </authorList>
    </citation>
    <scope>NUCLEOTIDE SEQUENCE [LARGE SCALE GENOMIC DNA]</scope>
    <source>
        <strain evidence="10 11">FWC 38</strain>
    </source>
</reference>
<sequence>MKPRQQVSRAAIELIKTFEGYRRKAAQLPDGRWTIGYGHTLTAREGAEVSEPDAEALLMYDLINVAHAVNEQVFTPLTQNQFDALCAFTFNVGVENFRRSSVLRRVNEGQLLQAACAMEMWRKADFEGERIVIDALVRRRSAEKTLFLTPANGWVPAPSPILRPKVDYDAVNAVPRETPTPVVTTTVGNKVVAERDAAVQPRPIAPPVPVPGPLATETAAANLNLQLAQIFPDEPQEVSAPAPAAEPEHPPITVPDGPAFAAAPPPPPPAFVVHEGGAQDFVLTPAPEASIETAPRDAFRIDAPEPIADDTPGLFDVAVGDVAAGGPTQALVSEDYVRRLVREDEYASLARDLDPALAVTPTEPARIRGLPLFALAAAGLGLFAGGVYWTIGARAGDGLSGPPVIGMAISLIGMALVGLTIYFFLKTLADAPIEDDEEHQDEREPRA</sequence>
<evidence type="ECO:0000256" key="5">
    <source>
        <dbReference type="ARBA" id="ARBA00023200"/>
    </source>
</evidence>
<dbReference type="InterPro" id="IPR033907">
    <property type="entry name" value="Endolysin_autolysin"/>
</dbReference>
<feature type="transmembrane region" description="Helical" evidence="9">
    <location>
        <begin position="372"/>
        <end position="391"/>
    </location>
</feature>
<keyword evidence="4 7" id="KW-0378">Hydrolase</keyword>
<keyword evidence="9" id="KW-0812">Transmembrane</keyword>
<dbReference type="InterPro" id="IPR051018">
    <property type="entry name" value="Bacteriophage_GH24"/>
</dbReference>
<keyword evidence="5" id="KW-1035">Host cytoplasm</keyword>